<evidence type="ECO:0000313" key="2">
    <source>
        <dbReference type="EMBL" id="XBH13547.1"/>
    </source>
</evidence>
<proteinExistence type="predicted"/>
<evidence type="ECO:0000313" key="1">
    <source>
        <dbReference type="EMBL" id="XBH10111.1"/>
    </source>
</evidence>
<protein>
    <recommendedName>
        <fullName evidence="3">Inclusion body protein</fullName>
    </recommendedName>
</protein>
<dbReference type="AlphaFoldDB" id="A0AAU7CZM8"/>
<reference evidence="1" key="1">
    <citation type="submission" date="2023-03" db="EMBL/GenBank/DDBJ databases">
        <title>Edaphobacter sp.</title>
        <authorList>
            <person name="Huber K.J."/>
            <person name="Papendorf J."/>
            <person name="Pilke C."/>
            <person name="Bunk B."/>
            <person name="Sproeer C."/>
            <person name="Pester M."/>
        </authorList>
    </citation>
    <scope>NUCLEOTIDE SEQUENCE</scope>
    <source>
        <strain evidence="1">DSM 109919</strain>
        <strain evidence="2">DSM 109920</strain>
    </source>
</reference>
<gene>
    <name evidence="1" type="ORF">P4G45_16760</name>
    <name evidence="2" type="ORF">P8936_17965</name>
</gene>
<dbReference type="RefSeq" id="WP_348267617.1">
    <property type="nucleotide sequence ID" value="NZ_CP121194.1"/>
</dbReference>
<organism evidence="1">
    <name type="scientific">Edaphobacter paludis</name>
    <dbReference type="NCBI Taxonomy" id="3035702"/>
    <lineage>
        <taxon>Bacteria</taxon>
        <taxon>Pseudomonadati</taxon>
        <taxon>Acidobacteriota</taxon>
        <taxon>Terriglobia</taxon>
        <taxon>Terriglobales</taxon>
        <taxon>Acidobacteriaceae</taxon>
        <taxon>Edaphobacter</taxon>
    </lineage>
</organism>
<dbReference type="KEGG" id="epl:P4G45_16760"/>
<name>A0AAU7CZM8_9BACT</name>
<dbReference type="EMBL" id="CP121195">
    <property type="protein sequence ID" value="XBH13547.1"/>
    <property type="molecule type" value="Genomic_DNA"/>
</dbReference>
<evidence type="ECO:0008006" key="3">
    <source>
        <dbReference type="Google" id="ProtNLM"/>
    </source>
</evidence>
<accession>A0AAU7CZM8</accession>
<sequence length="206" mass="21986">MPINFTVVSFAIDNTRSVHEDTDYVGVAITQNKKEVAPQTKRIGNVNNGTHAVNMTVSVPSEYTTADTFVFSYLVINHGGGKTQDVLDHCASAMTQPALTTFNAAQAVIVSVNGVQLPTSLSTDLRAADNINALWNPIKVAFKQLSSDHCDGPVALDSFSFTGAALNEMILTSQANPFSIIYLGIDSAVGCGSNSHYSVQWRVSVS</sequence>
<dbReference type="EMBL" id="CP121194">
    <property type="protein sequence ID" value="XBH10111.1"/>
    <property type="molecule type" value="Genomic_DNA"/>
</dbReference>
<accession>A0AAU7D8T5</accession>